<feature type="region of interest" description="Disordered" evidence="1">
    <location>
        <begin position="154"/>
        <end position="195"/>
    </location>
</feature>
<sequence length="195" mass="21228">MKGFGCGGESRVIISLTEQAHLRLALGSSMNLKSSAPLQISQSFVAGGPAACGSNETSGIAVVSLLHGMMAKSREHVESFLEELREQLTAGVTSPGATTEACMSQQHRPIPENVTLEEQKRVLFHTGQEVTSQSKDSVYHILTQEEKELSADLEQRHNSSNIKQLEDKINTSQHENQLGDHSKEKTTDLSTDGRD</sequence>
<evidence type="ECO:0000313" key="3">
    <source>
        <dbReference type="Proteomes" id="UP001153269"/>
    </source>
</evidence>
<keyword evidence="3" id="KW-1185">Reference proteome</keyword>
<gene>
    <name evidence="2" type="ORF">PLEPLA_LOCUS12178</name>
</gene>
<protein>
    <submittedName>
        <fullName evidence="2">Uncharacterized protein</fullName>
    </submittedName>
</protein>
<accession>A0A9N7U5A6</accession>
<name>A0A9N7U5A6_PLEPL</name>
<evidence type="ECO:0000256" key="1">
    <source>
        <dbReference type="SAM" id="MobiDB-lite"/>
    </source>
</evidence>
<dbReference type="EMBL" id="CADEAL010000716">
    <property type="protein sequence ID" value="CAB1424256.1"/>
    <property type="molecule type" value="Genomic_DNA"/>
</dbReference>
<organism evidence="2 3">
    <name type="scientific">Pleuronectes platessa</name>
    <name type="common">European plaice</name>
    <dbReference type="NCBI Taxonomy" id="8262"/>
    <lineage>
        <taxon>Eukaryota</taxon>
        <taxon>Metazoa</taxon>
        <taxon>Chordata</taxon>
        <taxon>Craniata</taxon>
        <taxon>Vertebrata</taxon>
        <taxon>Euteleostomi</taxon>
        <taxon>Actinopterygii</taxon>
        <taxon>Neopterygii</taxon>
        <taxon>Teleostei</taxon>
        <taxon>Neoteleostei</taxon>
        <taxon>Acanthomorphata</taxon>
        <taxon>Carangaria</taxon>
        <taxon>Pleuronectiformes</taxon>
        <taxon>Pleuronectoidei</taxon>
        <taxon>Pleuronectidae</taxon>
        <taxon>Pleuronectes</taxon>
    </lineage>
</organism>
<reference evidence="2" key="1">
    <citation type="submission" date="2020-03" db="EMBL/GenBank/DDBJ databases">
        <authorList>
            <person name="Weist P."/>
        </authorList>
    </citation>
    <scope>NUCLEOTIDE SEQUENCE</scope>
</reference>
<evidence type="ECO:0000313" key="2">
    <source>
        <dbReference type="EMBL" id="CAB1424256.1"/>
    </source>
</evidence>
<dbReference type="Proteomes" id="UP001153269">
    <property type="component" value="Unassembled WGS sequence"/>
</dbReference>
<comment type="caution">
    <text evidence="2">The sequence shown here is derived from an EMBL/GenBank/DDBJ whole genome shotgun (WGS) entry which is preliminary data.</text>
</comment>
<dbReference type="AlphaFoldDB" id="A0A9N7U5A6"/>
<feature type="compositionally biased region" description="Basic and acidic residues" evidence="1">
    <location>
        <begin position="177"/>
        <end position="195"/>
    </location>
</feature>
<proteinExistence type="predicted"/>